<dbReference type="Gene3D" id="4.10.410.10">
    <property type="entry name" value="Pancreatic trypsin inhibitor Kunitz domain"/>
    <property type="match status" value="1"/>
</dbReference>
<dbReference type="Pfam" id="PF00014">
    <property type="entry name" value="Kunitz_BPTI"/>
    <property type="match status" value="1"/>
</dbReference>
<name>L7MC12_RHIPC</name>
<evidence type="ECO:0000313" key="3">
    <source>
        <dbReference type="EMBL" id="JAA60743.1"/>
    </source>
</evidence>
<dbReference type="SUPFAM" id="SSF57362">
    <property type="entry name" value="BPTI-like"/>
    <property type="match status" value="1"/>
</dbReference>
<evidence type="ECO:0000259" key="2">
    <source>
        <dbReference type="SMART" id="SM00131"/>
    </source>
</evidence>
<evidence type="ECO:0000256" key="1">
    <source>
        <dbReference type="SAM" id="SignalP"/>
    </source>
</evidence>
<dbReference type="SMART" id="SM00131">
    <property type="entry name" value="KU"/>
    <property type="match status" value="1"/>
</dbReference>
<feature type="chain" id="PRO_5003981225" evidence="1">
    <location>
        <begin position="24"/>
        <end position="150"/>
    </location>
</feature>
<dbReference type="EMBL" id="GACK01004291">
    <property type="protein sequence ID" value="JAA60743.1"/>
    <property type="molecule type" value="mRNA"/>
</dbReference>
<protein>
    <submittedName>
        <fullName evidence="3">Putative monolaris</fullName>
    </submittedName>
</protein>
<feature type="domain" description="BPTI/Kunitz inhibitor" evidence="2">
    <location>
        <begin position="28"/>
        <end position="79"/>
    </location>
</feature>
<reference evidence="3" key="1">
    <citation type="submission" date="2012-11" db="EMBL/GenBank/DDBJ databases">
        <authorList>
            <person name="Lucero-Rivera Y.E."/>
            <person name="Tovar-Ramirez D."/>
        </authorList>
    </citation>
    <scope>NUCLEOTIDE SEQUENCE</scope>
    <source>
        <tissue evidence="3">Salivary gland</tissue>
    </source>
</reference>
<proteinExistence type="evidence at transcript level"/>
<sequence>MWTFNVFIFILANNAHLFRYAGALERRDDCDVPPTVEGCSIIRRKWSFLPEMGKCAMNFVCSNHPNAFQTEQECEASCPPDTSNKRTPRDDCYYWLQNLDECRFKRETFYPDPYGRRQRVLLFRFCGESSSKLYAYYMYSGDCSEIVLRS</sequence>
<dbReference type="InterPro" id="IPR036880">
    <property type="entry name" value="Kunitz_BPTI_sf"/>
</dbReference>
<dbReference type="InterPro" id="IPR002223">
    <property type="entry name" value="Kunitz_BPTI"/>
</dbReference>
<feature type="signal peptide" evidence="1">
    <location>
        <begin position="1"/>
        <end position="23"/>
    </location>
</feature>
<dbReference type="AlphaFoldDB" id="L7MC12"/>
<dbReference type="GO" id="GO:0004867">
    <property type="term" value="F:serine-type endopeptidase inhibitor activity"/>
    <property type="evidence" value="ECO:0007669"/>
    <property type="project" value="InterPro"/>
</dbReference>
<organism evidence="3">
    <name type="scientific">Rhipicephalus pulchellus</name>
    <name type="common">Yellow backed tick</name>
    <name type="synonym">Dermacentor pulchellus</name>
    <dbReference type="NCBI Taxonomy" id="72859"/>
    <lineage>
        <taxon>Eukaryota</taxon>
        <taxon>Metazoa</taxon>
        <taxon>Ecdysozoa</taxon>
        <taxon>Arthropoda</taxon>
        <taxon>Chelicerata</taxon>
        <taxon>Arachnida</taxon>
        <taxon>Acari</taxon>
        <taxon>Parasitiformes</taxon>
        <taxon>Ixodida</taxon>
        <taxon>Ixodoidea</taxon>
        <taxon>Ixodidae</taxon>
        <taxon>Rhipicephalinae</taxon>
        <taxon>Rhipicephalus</taxon>
        <taxon>Rhipicephalus</taxon>
    </lineage>
</organism>
<reference evidence="3" key="2">
    <citation type="journal article" date="2015" name="J. Proteomics">
        <title>Sexual differences in the sialomes of the zebra tick, Rhipicephalus pulchellus.</title>
        <authorList>
            <person name="Tan A.W."/>
            <person name="Francischetti I.M."/>
            <person name="Slovak M."/>
            <person name="Kini R.M."/>
            <person name="Ribeiro J.M."/>
        </authorList>
    </citation>
    <scope>NUCLEOTIDE SEQUENCE</scope>
    <source>
        <tissue evidence="3">Salivary gland</tissue>
    </source>
</reference>
<keyword evidence="1" id="KW-0732">Signal</keyword>
<accession>L7MC12</accession>